<evidence type="ECO:0000256" key="3">
    <source>
        <dbReference type="ARBA" id="ARBA00022692"/>
    </source>
</evidence>
<dbReference type="GO" id="GO:0016887">
    <property type="term" value="F:ATP hydrolysis activity"/>
    <property type="evidence" value="ECO:0007669"/>
    <property type="project" value="InterPro"/>
</dbReference>
<dbReference type="InterPro" id="IPR003439">
    <property type="entry name" value="ABC_transporter-like_ATP-bd"/>
</dbReference>
<dbReference type="InterPro" id="IPR027417">
    <property type="entry name" value="P-loop_NTPase"/>
</dbReference>
<dbReference type="EMBL" id="CYKH01000096">
    <property type="protein sequence ID" value="CUE70979.1"/>
    <property type="molecule type" value="Genomic_DNA"/>
</dbReference>
<dbReference type="AlphaFoldDB" id="A0A0S4IQ43"/>
<gene>
    <name evidence="8" type="ORF">BSAL_52760</name>
</gene>
<name>A0A0S4IQ43_BODSA</name>
<dbReference type="GO" id="GO:0005524">
    <property type="term" value="F:ATP binding"/>
    <property type="evidence" value="ECO:0007669"/>
    <property type="project" value="InterPro"/>
</dbReference>
<evidence type="ECO:0000313" key="8">
    <source>
        <dbReference type="EMBL" id="CUE70979.1"/>
    </source>
</evidence>
<accession>A0A0S4IQ43</accession>
<keyword evidence="4" id="KW-1133">Transmembrane helix</keyword>
<keyword evidence="3" id="KW-0812">Transmembrane</keyword>
<dbReference type="InterPro" id="IPR050352">
    <property type="entry name" value="ABCG_transporters"/>
</dbReference>
<feature type="compositionally biased region" description="Polar residues" evidence="6">
    <location>
        <begin position="319"/>
        <end position="328"/>
    </location>
</feature>
<evidence type="ECO:0000256" key="4">
    <source>
        <dbReference type="ARBA" id="ARBA00022989"/>
    </source>
</evidence>
<dbReference type="GO" id="GO:0042626">
    <property type="term" value="F:ATPase-coupled transmembrane transporter activity"/>
    <property type="evidence" value="ECO:0007669"/>
    <property type="project" value="TreeGrafter"/>
</dbReference>
<dbReference type="Proteomes" id="UP000051952">
    <property type="component" value="Unassembled WGS sequence"/>
</dbReference>
<feature type="domain" description="ABC transporter" evidence="7">
    <location>
        <begin position="256"/>
        <end position="367"/>
    </location>
</feature>
<keyword evidence="5" id="KW-0472">Membrane</keyword>
<dbReference type="OrthoDB" id="439917at2759"/>
<reference evidence="9" key="1">
    <citation type="submission" date="2015-09" db="EMBL/GenBank/DDBJ databases">
        <authorList>
            <consortium name="Pathogen Informatics"/>
        </authorList>
    </citation>
    <scope>NUCLEOTIDE SEQUENCE [LARGE SCALE GENOMIC DNA]</scope>
    <source>
        <strain evidence="9">Lake Konstanz</strain>
    </source>
</reference>
<organism evidence="8 9">
    <name type="scientific">Bodo saltans</name>
    <name type="common">Flagellated protozoan</name>
    <dbReference type="NCBI Taxonomy" id="75058"/>
    <lineage>
        <taxon>Eukaryota</taxon>
        <taxon>Discoba</taxon>
        <taxon>Euglenozoa</taxon>
        <taxon>Kinetoplastea</taxon>
        <taxon>Metakinetoplastina</taxon>
        <taxon>Eubodonida</taxon>
        <taxon>Bodonidae</taxon>
        <taxon>Bodo</taxon>
    </lineage>
</organism>
<keyword evidence="9" id="KW-1185">Reference proteome</keyword>
<dbReference type="PANTHER" id="PTHR48041">
    <property type="entry name" value="ABC TRANSPORTER G FAMILY MEMBER 28"/>
    <property type="match status" value="1"/>
</dbReference>
<sequence length="419" mass="45532">MVYYYEFNGVPTTPVCNCTKRRGQVTWRPRWLQARAEADRLGGRVRRQAQARRQGHAARQRGGARQWWLRHGHGFFGSTYCSDPSTREPVTCVCGDNADLNVTDSIVTANGTILECNGGTLYCPAGATDVQLCPRGFYCTAPNVSVACIPTQFCDYGTFAPKLCAAGFYCPTPNASYVCPEGNYCPEGTVLPLSCNFLTVCPAGLASESRSLLTVFVLIVVSAVFGRYEMRRRQQAGEMSLLSKEARDFIAQGGLDEEDFLAEVVVGFSTSNRTGGASAREAGGAIHDNRQISDAHDETAPTVPQKEQQAEAVDPLYETSKSNTSKHSNGSKEWKKRGISGGQRKRVNIGMEMVALPAILFLDEPTSGLDSSSSMSVCGSLRDTASVGVTVIAVIHQPRNEIFNMFHKVLLLAKDGSLR</sequence>
<evidence type="ECO:0000256" key="6">
    <source>
        <dbReference type="SAM" id="MobiDB-lite"/>
    </source>
</evidence>
<evidence type="ECO:0000256" key="2">
    <source>
        <dbReference type="ARBA" id="ARBA00022448"/>
    </source>
</evidence>
<proteinExistence type="predicted"/>
<evidence type="ECO:0000259" key="7">
    <source>
        <dbReference type="Pfam" id="PF00005"/>
    </source>
</evidence>
<keyword evidence="2" id="KW-0813">Transport</keyword>
<evidence type="ECO:0000256" key="1">
    <source>
        <dbReference type="ARBA" id="ARBA00004141"/>
    </source>
</evidence>
<feature type="region of interest" description="Disordered" evidence="6">
    <location>
        <begin position="296"/>
        <end position="340"/>
    </location>
</feature>
<protein>
    <submittedName>
        <fullName evidence="8">ABC transporter, putative</fullName>
    </submittedName>
</protein>
<evidence type="ECO:0000313" key="9">
    <source>
        <dbReference type="Proteomes" id="UP000051952"/>
    </source>
</evidence>
<evidence type="ECO:0000256" key="5">
    <source>
        <dbReference type="ARBA" id="ARBA00023136"/>
    </source>
</evidence>
<comment type="subcellular location">
    <subcellularLocation>
        <location evidence="1">Membrane</location>
        <topology evidence="1">Multi-pass membrane protein</topology>
    </subcellularLocation>
</comment>
<dbReference type="Pfam" id="PF00005">
    <property type="entry name" value="ABC_tran"/>
    <property type="match status" value="1"/>
</dbReference>
<dbReference type="PANTHER" id="PTHR48041:SF91">
    <property type="entry name" value="ABC TRANSPORTER G FAMILY MEMBER 28"/>
    <property type="match status" value="1"/>
</dbReference>
<dbReference type="VEuPathDB" id="TriTrypDB:BSAL_52760"/>
<dbReference type="SUPFAM" id="SSF52540">
    <property type="entry name" value="P-loop containing nucleoside triphosphate hydrolases"/>
    <property type="match status" value="1"/>
</dbReference>
<dbReference type="Gene3D" id="3.40.50.300">
    <property type="entry name" value="P-loop containing nucleotide triphosphate hydrolases"/>
    <property type="match status" value="1"/>
</dbReference>
<dbReference type="GO" id="GO:0016020">
    <property type="term" value="C:membrane"/>
    <property type="evidence" value="ECO:0007669"/>
    <property type="project" value="UniProtKB-SubCell"/>
</dbReference>